<dbReference type="Proteomes" id="UP000580839">
    <property type="component" value="Unassembled WGS sequence"/>
</dbReference>
<feature type="transmembrane region" description="Helical" evidence="1">
    <location>
        <begin position="309"/>
        <end position="331"/>
    </location>
</feature>
<dbReference type="GO" id="GO:0016020">
    <property type="term" value="C:membrane"/>
    <property type="evidence" value="ECO:0007669"/>
    <property type="project" value="TreeGrafter"/>
</dbReference>
<dbReference type="GO" id="GO:0016747">
    <property type="term" value="F:acyltransferase activity, transferring groups other than amino-acyl groups"/>
    <property type="evidence" value="ECO:0007669"/>
    <property type="project" value="InterPro"/>
</dbReference>
<feature type="non-terminal residue" evidence="3">
    <location>
        <position position="382"/>
    </location>
</feature>
<sequence length="382" mass="42655">MMFRALRTEPMPKYLANTSGPPARALSAHAIPSLDGLRAISFLIVYVSHAGLQSLVPGGFGVTVFFFLSGYLITTLLRLELEQHGTIRMRDFYLRRALRIWPPFYAVLLLAVIGVLVNVVPGRLAAMPLLAQAFHFNNYWTIAHGVDGIPAGAGVYWSLAIEEHFYLLFPWIFLALMRGPSRPRTRAMVLWGLCAAVLAWRCWLVLAQHAPEDRTYMGSDTRFDSLLFGCALALHCNPGIDAARGDGRWLKFVWLPLGIATLVFTFVYRAPAFRETLRYTLQGVALIPVFVAAIRHSEWGPMRLLNHPIARFLGVLSYSLYLLHHVVLAALHHRTTWPAPVQGVVGLGVSIAIAWGIHVALERPAARVRRRLSRAVVRRAEG</sequence>
<comment type="caution">
    <text evidence="3">The sequence shown here is derived from an EMBL/GenBank/DDBJ whole genome shotgun (WGS) entry which is preliminary data.</text>
</comment>
<dbReference type="EMBL" id="JABFRW010000083">
    <property type="protein sequence ID" value="NOT33963.1"/>
    <property type="molecule type" value="Genomic_DNA"/>
</dbReference>
<reference evidence="3 4" key="1">
    <citation type="submission" date="2020-04" db="EMBL/GenBank/DDBJ databases">
        <title>Metagenomic profiling of ammonia- and methane-oxidizing microorganisms in a Dutch drinking water treatment plant.</title>
        <authorList>
            <person name="Poghosyan L."/>
            <person name="Leucker S."/>
        </authorList>
    </citation>
    <scope>NUCLEOTIDE SEQUENCE [LARGE SCALE GENOMIC DNA]</scope>
    <source>
        <strain evidence="3">S-RSF-IL-03</strain>
    </source>
</reference>
<feature type="transmembrane region" description="Helical" evidence="1">
    <location>
        <begin position="100"/>
        <end position="120"/>
    </location>
</feature>
<keyword evidence="1" id="KW-1133">Transmembrane helix</keyword>
<keyword evidence="3" id="KW-0012">Acyltransferase</keyword>
<dbReference type="PANTHER" id="PTHR23028:SF53">
    <property type="entry name" value="ACYL_TRANSF_3 DOMAIN-CONTAINING PROTEIN"/>
    <property type="match status" value="1"/>
</dbReference>
<dbReference type="InterPro" id="IPR050879">
    <property type="entry name" value="Acyltransferase_3"/>
</dbReference>
<evidence type="ECO:0000313" key="3">
    <source>
        <dbReference type="EMBL" id="NOT33963.1"/>
    </source>
</evidence>
<evidence type="ECO:0000256" key="1">
    <source>
        <dbReference type="SAM" id="Phobius"/>
    </source>
</evidence>
<keyword evidence="1" id="KW-0812">Transmembrane</keyword>
<protein>
    <submittedName>
        <fullName evidence="3">Acyltransferase</fullName>
    </submittedName>
</protein>
<dbReference type="PANTHER" id="PTHR23028">
    <property type="entry name" value="ACETYLTRANSFERASE"/>
    <property type="match status" value="1"/>
</dbReference>
<dbReference type="AlphaFoldDB" id="A0A849SJW1"/>
<organism evidence="3 4">
    <name type="scientific">Eiseniibacteriota bacterium</name>
    <dbReference type="NCBI Taxonomy" id="2212470"/>
    <lineage>
        <taxon>Bacteria</taxon>
        <taxon>Candidatus Eiseniibacteriota</taxon>
    </lineage>
</organism>
<proteinExistence type="predicted"/>
<keyword evidence="3" id="KW-0808">Transferase</keyword>
<feature type="transmembrane region" description="Helical" evidence="1">
    <location>
        <begin position="155"/>
        <end position="176"/>
    </location>
</feature>
<accession>A0A849SJW1</accession>
<dbReference type="InterPro" id="IPR002656">
    <property type="entry name" value="Acyl_transf_3_dom"/>
</dbReference>
<feature type="transmembrane region" description="Helical" evidence="1">
    <location>
        <begin position="188"/>
        <end position="210"/>
    </location>
</feature>
<feature type="transmembrane region" description="Helical" evidence="1">
    <location>
        <begin position="252"/>
        <end position="271"/>
    </location>
</feature>
<feature type="transmembrane region" description="Helical" evidence="1">
    <location>
        <begin position="343"/>
        <end position="361"/>
    </location>
</feature>
<name>A0A849SJW1_UNCEI</name>
<keyword evidence="1" id="KW-0472">Membrane</keyword>
<feature type="transmembrane region" description="Helical" evidence="1">
    <location>
        <begin position="58"/>
        <end position="79"/>
    </location>
</feature>
<gene>
    <name evidence="3" type="ORF">HOP12_07310</name>
</gene>
<evidence type="ECO:0000259" key="2">
    <source>
        <dbReference type="Pfam" id="PF01757"/>
    </source>
</evidence>
<evidence type="ECO:0000313" key="4">
    <source>
        <dbReference type="Proteomes" id="UP000580839"/>
    </source>
</evidence>
<dbReference type="Pfam" id="PF01757">
    <property type="entry name" value="Acyl_transf_3"/>
    <property type="match status" value="1"/>
</dbReference>
<dbReference type="GO" id="GO:0009103">
    <property type="term" value="P:lipopolysaccharide biosynthetic process"/>
    <property type="evidence" value="ECO:0007669"/>
    <property type="project" value="TreeGrafter"/>
</dbReference>
<feature type="domain" description="Acyltransferase 3" evidence="2">
    <location>
        <begin position="32"/>
        <end position="358"/>
    </location>
</feature>